<feature type="signal peptide" evidence="1">
    <location>
        <begin position="1"/>
        <end position="28"/>
    </location>
</feature>
<dbReference type="OrthoDB" id="2016477at2"/>
<comment type="caution">
    <text evidence="2">The sequence shown here is derived from an EMBL/GenBank/DDBJ whole genome shotgun (WGS) entry which is preliminary data.</text>
</comment>
<organism evidence="2 3">
    <name type="scientific">Jiangella asiatica</name>
    <dbReference type="NCBI Taxonomy" id="2530372"/>
    <lineage>
        <taxon>Bacteria</taxon>
        <taxon>Bacillati</taxon>
        <taxon>Actinomycetota</taxon>
        <taxon>Actinomycetes</taxon>
        <taxon>Jiangellales</taxon>
        <taxon>Jiangellaceae</taxon>
        <taxon>Jiangella</taxon>
    </lineage>
</organism>
<dbReference type="RefSeq" id="WP_131898698.1">
    <property type="nucleotide sequence ID" value="NZ_SMKZ01000038.1"/>
</dbReference>
<dbReference type="Proteomes" id="UP000294739">
    <property type="component" value="Unassembled WGS sequence"/>
</dbReference>
<keyword evidence="1" id="KW-0732">Signal</keyword>
<evidence type="ECO:0000313" key="2">
    <source>
        <dbReference type="EMBL" id="TDE02000.1"/>
    </source>
</evidence>
<dbReference type="InParanoid" id="A0A4R5CRK6"/>
<dbReference type="AlphaFoldDB" id="A0A4R5CRK6"/>
<dbReference type="InterPro" id="IPR006311">
    <property type="entry name" value="TAT_signal"/>
</dbReference>
<proteinExistence type="predicted"/>
<accession>A0A4R5CRK6</accession>
<evidence type="ECO:0000256" key="1">
    <source>
        <dbReference type="SAM" id="SignalP"/>
    </source>
</evidence>
<dbReference type="EMBL" id="SMKZ01000038">
    <property type="protein sequence ID" value="TDE02000.1"/>
    <property type="molecule type" value="Genomic_DNA"/>
</dbReference>
<feature type="chain" id="PRO_5021013535" description="Tat pathway signal sequence domain protein" evidence="1">
    <location>
        <begin position="29"/>
        <end position="389"/>
    </location>
</feature>
<gene>
    <name evidence="2" type="ORF">E1269_22415</name>
</gene>
<name>A0A4R5CRK6_9ACTN</name>
<evidence type="ECO:0000313" key="3">
    <source>
        <dbReference type="Proteomes" id="UP000294739"/>
    </source>
</evidence>
<protein>
    <recommendedName>
        <fullName evidence="4">Tat pathway signal sequence domain protein</fullName>
    </recommendedName>
</protein>
<keyword evidence="3" id="KW-1185">Reference proteome</keyword>
<evidence type="ECO:0008006" key="4">
    <source>
        <dbReference type="Google" id="ProtNLM"/>
    </source>
</evidence>
<sequence length="389" mass="42115">MPADLTRRTLITGASAAGVAALASPGLAAGQTPPRSTTRSTAQATAYAAFRIVRTRPDTPSRPEITLPDGYQILAGDRYSVASRAEYYTFVTGPRNDAGIEVSVRWPDVAVETVVHQDTHLAVRRDPADRDRFGITLPVRLTSADANQPTLQVWSQPDIRPGLNWRIEHNDPDRVAGPWTTVPWPAGEVRSVIHQLVAAHVISLDSGLVATAAAKGHRFVLMGFETNNTLHADNPPHWHISYNSGPDFNAPTHNPHFWLDREGRNFYNGMDVTGMGRLRYYVGDPAPVYDFVGDANGGRGDLVVTFILREDGGIDITPPTGPAYAIAAGRAGDLLDEVTVLRGGAPWLRVSTTDRVELGVLSVAVEGLAGPDESRSTVLRYDRLTGVLH</sequence>
<reference evidence="2 3" key="1">
    <citation type="submission" date="2019-03" db="EMBL/GenBank/DDBJ databases">
        <title>Draft genome sequences of novel Actinobacteria.</title>
        <authorList>
            <person name="Sahin N."/>
            <person name="Ay H."/>
            <person name="Saygin H."/>
        </authorList>
    </citation>
    <scope>NUCLEOTIDE SEQUENCE [LARGE SCALE GENOMIC DNA]</scope>
    <source>
        <strain evidence="2 3">5K138</strain>
    </source>
</reference>
<dbReference type="PROSITE" id="PS51318">
    <property type="entry name" value="TAT"/>
    <property type="match status" value="1"/>
</dbReference>